<proteinExistence type="predicted"/>
<protein>
    <submittedName>
        <fullName evidence="2">Uncharacterized protein</fullName>
    </submittedName>
</protein>
<dbReference type="Proteomes" id="UP000317593">
    <property type="component" value="Unassembled WGS sequence"/>
</dbReference>
<dbReference type="RefSeq" id="WP_142714772.1">
    <property type="nucleotide sequence ID" value="NZ_FXTH01000009.1"/>
</dbReference>
<organism evidence="2 3">
    <name type="scientific">Fodinibius sediminis</name>
    <dbReference type="NCBI Taxonomy" id="1214077"/>
    <lineage>
        <taxon>Bacteria</taxon>
        <taxon>Pseudomonadati</taxon>
        <taxon>Balneolota</taxon>
        <taxon>Balneolia</taxon>
        <taxon>Balneolales</taxon>
        <taxon>Balneolaceae</taxon>
        <taxon>Fodinibius</taxon>
    </lineage>
</organism>
<keyword evidence="1" id="KW-0812">Transmembrane</keyword>
<dbReference type="OrthoDB" id="442385at2"/>
<dbReference type="EMBL" id="FXTH01000009">
    <property type="protein sequence ID" value="SMO69515.1"/>
    <property type="molecule type" value="Genomic_DNA"/>
</dbReference>
<feature type="transmembrane region" description="Helical" evidence="1">
    <location>
        <begin position="152"/>
        <end position="176"/>
    </location>
</feature>
<feature type="transmembrane region" description="Helical" evidence="1">
    <location>
        <begin position="182"/>
        <end position="203"/>
    </location>
</feature>
<feature type="transmembrane region" description="Helical" evidence="1">
    <location>
        <begin position="124"/>
        <end position="145"/>
    </location>
</feature>
<sequence>MDRLLAWTTGDVPPPLILWFNTPYEIGMDWALITLVLSFAMLEYSINVFSRGLKPLQEKIPFLQLEQFNEYFKRLYFRQLFLLVAVGGISIIGTYYAVNSLMVFQDTVPEIKDFFANTLTTRVFWIASISYLFLTIGLLHCLFFLTLDQPVFAMYAVLGGLIVNFTIGFICSRIIAFDYATIGLLAGSIAFAILSGFMARTFFKKLDYFYYSAF</sequence>
<feature type="transmembrane region" description="Helical" evidence="1">
    <location>
        <begin position="80"/>
        <end position="104"/>
    </location>
</feature>
<accession>A0A521DD35</accession>
<dbReference type="AlphaFoldDB" id="A0A521DD35"/>
<keyword evidence="1" id="KW-0472">Membrane</keyword>
<keyword evidence="3" id="KW-1185">Reference proteome</keyword>
<name>A0A521DD35_9BACT</name>
<feature type="transmembrane region" description="Helical" evidence="1">
    <location>
        <begin position="30"/>
        <end position="49"/>
    </location>
</feature>
<evidence type="ECO:0000256" key="1">
    <source>
        <dbReference type="SAM" id="Phobius"/>
    </source>
</evidence>
<keyword evidence="1" id="KW-1133">Transmembrane helix</keyword>
<reference evidence="2 3" key="1">
    <citation type="submission" date="2017-05" db="EMBL/GenBank/DDBJ databases">
        <authorList>
            <person name="Varghese N."/>
            <person name="Submissions S."/>
        </authorList>
    </citation>
    <scope>NUCLEOTIDE SEQUENCE [LARGE SCALE GENOMIC DNA]</scope>
    <source>
        <strain evidence="2 3">DSM 21194</strain>
    </source>
</reference>
<gene>
    <name evidence="2" type="ORF">SAMN06265218_109199</name>
</gene>
<evidence type="ECO:0000313" key="2">
    <source>
        <dbReference type="EMBL" id="SMO69515.1"/>
    </source>
</evidence>
<evidence type="ECO:0000313" key="3">
    <source>
        <dbReference type="Proteomes" id="UP000317593"/>
    </source>
</evidence>